<dbReference type="EMBL" id="KZ305025">
    <property type="protein sequence ID" value="PIA55383.1"/>
    <property type="molecule type" value="Genomic_DNA"/>
</dbReference>
<evidence type="ECO:0000313" key="2">
    <source>
        <dbReference type="Proteomes" id="UP000230069"/>
    </source>
</evidence>
<evidence type="ECO:0000313" key="1">
    <source>
        <dbReference type="EMBL" id="PIA55383.1"/>
    </source>
</evidence>
<keyword evidence="2" id="KW-1185">Reference proteome</keyword>
<proteinExistence type="predicted"/>
<reference evidence="1 2" key="1">
    <citation type="submission" date="2017-09" db="EMBL/GenBank/DDBJ databases">
        <title>WGS assembly of Aquilegia coerulea Goldsmith.</title>
        <authorList>
            <person name="Hodges S."/>
            <person name="Kramer E."/>
            <person name="Nordborg M."/>
            <person name="Tomkins J."/>
            <person name="Borevitz J."/>
            <person name="Derieg N."/>
            <person name="Yan J."/>
            <person name="Mihaltcheva S."/>
            <person name="Hayes R.D."/>
            <person name="Rokhsar D."/>
        </authorList>
    </citation>
    <scope>NUCLEOTIDE SEQUENCE [LARGE SCALE GENOMIC DNA]</scope>
    <source>
        <strain evidence="2">cv. Goldsmith</strain>
    </source>
</reference>
<sequence length="97" mass="11301">MFTGVVERIEQNADFHKILISRKVKLSVKSNTLCQQRELVKRSSLKPLERYLHSHVRLFAKLPSNVDNLHRRKNAAELKPISFSIHGLRCSRPFHIS</sequence>
<protein>
    <submittedName>
        <fullName evidence="1">Uncharacterized protein</fullName>
    </submittedName>
</protein>
<accession>A0A2G5EI25</accession>
<dbReference type="Proteomes" id="UP000230069">
    <property type="component" value="Unassembled WGS sequence"/>
</dbReference>
<dbReference type="InParanoid" id="A0A2G5EI25"/>
<dbReference type="AlphaFoldDB" id="A0A2G5EI25"/>
<name>A0A2G5EI25_AQUCA</name>
<gene>
    <name evidence="1" type="ORF">AQUCO_00800268v1</name>
</gene>
<organism evidence="1 2">
    <name type="scientific">Aquilegia coerulea</name>
    <name type="common">Rocky mountain columbine</name>
    <dbReference type="NCBI Taxonomy" id="218851"/>
    <lineage>
        <taxon>Eukaryota</taxon>
        <taxon>Viridiplantae</taxon>
        <taxon>Streptophyta</taxon>
        <taxon>Embryophyta</taxon>
        <taxon>Tracheophyta</taxon>
        <taxon>Spermatophyta</taxon>
        <taxon>Magnoliopsida</taxon>
        <taxon>Ranunculales</taxon>
        <taxon>Ranunculaceae</taxon>
        <taxon>Thalictroideae</taxon>
        <taxon>Aquilegia</taxon>
    </lineage>
</organism>